<keyword evidence="2" id="KW-1185">Reference proteome</keyword>
<evidence type="ECO:0000313" key="2">
    <source>
        <dbReference type="Proteomes" id="UP001163603"/>
    </source>
</evidence>
<organism evidence="1 2">
    <name type="scientific">Pistacia integerrima</name>
    <dbReference type="NCBI Taxonomy" id="434235"/>
    <lineage>
        <taxon>Eukaryota</taxon>
        <taxon>Viridiplantae</taxon>
        <taxon>Streptophyta</taxon>
        <taxon>Embryophyta</taxon>
        <taxon>Tracheophyta</taxon>
        <taxon>Spermatophyta</taxon>
        <taxon>Magnoliopsida</taxon>
        <taxon>eudicotyledons</taxon>
        <taxon>Gunneridae</taxon>
        <taxon>Pentapetalae</taxon>
        <taxon>rosids</taxon>
        <taxon>malvids</taxon>
        <taxon>Sapindales</taxon>
        <taxon>Anacardiaceae</taxon>
        <taxon>Pistacia</taxon>
    </lineage>
</organism>
<accession>A0ACC0YFC3</accession>
<reference evidence="2" key="1">
    <citation type="journal article" date="2023" name="G3 (Bethesda)">
        <title>Genome assembly and association tests identify interacting loci associated with vigor, precocity, and sex in interspecific pistachio rootstocks.</title>
        <authorList>
            <person name="Palmer W."/>
            <person name="Jacygrad E."/>
            <person name="Sagayaradj S."/>
            <person name="Cavanaugh K."/>
            <person name="Han R."/>
            <person name="Bertier L."/>
            <person name="Beede B."/>
            <person name="Kafkas S."/>
            <person name="Golino D."/>
            <person name="Preece J."/>
            <person name="Michelmore R."/>
        </authorList>
    </citation>
    <scope>NUCLEOTIDE SEQUENCE [LARGE SCALE GENOMIC DNA]</scope>
</reference>
<evidence type="ECO:0000313" key="1">
    <source>
        <dbReference type="EMBL" id="KAJ0034837.1"/>
    </source>
</evidence>
<dbReference type="Proteomes" id="UP001163603">
    <property type="component" value="Chromosome 7"/>
</dbReference>
<sequence length="320" mass="34865">MLGVVINLSGKSSISINLFLGFLLVVDLKVRNPKIKAKREVKKVKLKVDGVTRTIQANLTANGVTGGGSSKNSQSPDDSRPRQKQNLQGISDDSLSPLDKRSGLQGIPWKDFSRVRFSLGKEDQLTGKSTGKNSFGKKGDHSGAVRKSKRVSKRRAVDGEFDDDEDDEIRYLEKLKTSKGPQGEGPQGEHEDHQSPNCEGHQGEHGHHGCGGRFGRHGLGHRGGHGRRHRGRHCGKQLMGMVQSHRHHHGHGKKLIGIIMSHGHHHHGGHGHFGGHGHRGGHLGGLLHHGHGGPGGGHFEMHGHTHGGGHHHHRHRHHPH</sequence>
<gene>
    <name evidence="1" type="ORF">Pint_25524</name>
</gene>
<comment type="caution">
    <text evidence="1">The sequence shown here is derived from an EMBL/GenBank/DDBJ whole genome shotgun (WGS) entry which is preliminary data.</text>
</comment>
<dbReference type="EMBL" id="CM047742">
    <property type="protein sequence ID" value="KAJ0034837.1"/>
    <property type="molecule type" value="Genomic_DNA"/>
</dbReference>
<protein>
    <submittedName>
        <fullName evidence="1">Uncharacterized protein</fullName>
    </submittedName>
</protein>
<proteinExistence type="predicted"/>
<name>A0ACC0YFC3_9ROSI</name>